<keyword evidence="4" id="KW-1185">Reference proteome</keyword>
<dbReference type="PANTHER" id="PTHR21240:SF28">
    <property type="entry name" value="ISO-OROTATE DECARBOXYLASE (EUROFUNG)"/>
    <property type="match status" value="1"/>
</dbReference>
<evidence type="ECO:0000256" key="1">
    <source>
        <dbReference type="ARBA" id="ARBA00023239"/>
    </source>
</evidence>
<proteinExistence type="predicted"/>
<gene>
    <name evidence="3" type="ORF">GETHED_16210</name>
</gene>
<dbReference type="InterPro" id="IPR032465">
    <property type="entry name" value="ACMSD"/>
</dbReference>
<keyword evidence="3" id="KW-0378">Hydrolase</keyword>
<dbReference type="PANTHER" id="PTHR21240">
    <property type="entry name" value="2-AMINO-3-CARBOXYLMUCONATE-6-SEMIALDEHYDE DECARBOXYLASE"/>
    <property type="match status" value="1"/>
</dbReference>
<organism evidence="3 4">
    <name type="scientific">Geothrix edaphica</name>
    <dbReference type="NCBI Taxonomy" id="2927976"/>
    <lineage>
        <taxon>Bacteria</taxon>
        <taxon>Pseudomonadati</taxon>
        <taxon>Acidobacteriota</taxon>
        <taxon>Holophagae</taxon>
        <taxon>Holophagales</taxon>
        <taxon>Holophagaceae</taxon>
        <taxon>Geothrix</taxon>
    </lineage>
</organism>
<dbReference type="SUPFAM" id="SSF51556">
    <property type="entry name" value="Metallo-dependent hydrolases"/>
    <property type="match status" value="1"/>
</dbReference>
<reference evidence="3" key="1">
    <citation type="journal article" date="2023" name="Antonie Van Leeuwenhoek">
        <title>Mesoterricola silvestris gen. nov., sp. nov., Mesoterricola sediminis sp. nov., Geothrix oryzae sp. nov., Geothrix edaphica sp. nov., Geothrix rubra sp. nov., and Geothrix limicola sp. nov., six novel members of Acidobacteriota isolated from soils.</title>
        <authorList>
            <person name="Itoh H."/>
            <person name="Sugisawa Y."/>
            <person name="Mise K."/>
            <person name="Xu Z."/>
            <person name="Kuniyasu M."/>
            <person name="Ushijima N."/>
            <person name="Kawano K."/>
            <person name="Kobayashi E."/>
            <person name="Shiratori Y."/>
            <person name="Masuda Y."/>
            <person name="Senoo K."/>
        </authorList>
    </citation>
    <scope>NUCLEOTIDE SEQUENCE</scope>
    <source>
        <strain evidence="3">Red802</strain>
    </source>
</reference>
<feature type="domain" description="Amidohydrolase-related" evidence="2">
    <location>
        <begin position="117"/>
        <end position="347"/>
    </location>
</feature>
<keyword evidence="1" id="KW-0456">Lyase</keyword>
<sequence length="412" mass="45594">MAWGVFPAGGFWYSWRMLPLPLRFLLVTLGLAVPAAASAPRPFSPAAQALIDRAFSDLDPARPVVDVHVHAIGLGQDGDGTSVHPEKLSPRHPVKRLGTNLYLKATGVKGFAHFDRDYLDILAARARAFPRPVRIHLLAMDRAYHPDGTPDPSRTEFHVPNDYVLEAAARYPDVFVPVASIHPARQDAVVELERCAAKGVRLLKWLPNAQAIDPADPRYDAFYRRMKELGVVLLTHAGEEKAVAVKGAQALGNPLRLRRPLDLGVTVIVAHCASLGRNADLDHPGKTAANFDLFLRLLDDPKYQGRLFGDLSAITQINRLPRPLQTLLARDLEARLLNGSDYPLPGVDLVVWTRGLVQLKLITPTERKALNEIWRANPLLFDFVLKRTLRDPRTGRRFAATVFLRDPAALSG</sequence>
<name>A0ABQ5PXY9_9BACT</name>
<evidence type="ECO:0000259" key="2">
    <source>
        <dbReference type="Pfam" id="PF04909"/>
    </source>
</evidence>
<dbReference type="InterPro" id="IPR032466">
    <property type="entry name" value="Metal_Hydrolase"/>
</dbReference>
<evidence type="ECO:0000313" key="4">
    <source>
        <dbReference type="Proteomes" id="UP001165044"/>
    </source>
</evidence>
<accession>A0ABQ5PXY9</accession>
<dbReference type="Gene3D" id="3.20.20.140">
    <property type="entry name" value="Metal-dependent hydrolases"/>
    <property type="match status" value="1"/>
</dbReference>
<dbReference type="Pfam" id="PF04909">
    <property type="entry name" value="Amidohydro_2"/>
    <property type="match status" value="1"/>
</dbReference>
<dbReference type="Proteomes" id="UP001165044">
    <property type="component" value="Unassembled WGS sequence"/>
</dbReference>
<dbReference type="EMBL" id="BSDC01000002">
    <property type="protein sequence ID" value="GLH67257.1"/>
    <property type="molecule type" value="Genomic_DNA"/>
</dbReference>
<protein>
    <submittedName>
        <fullName evidence="3">Metal-dependent hydrolase</fullName>
    </submittedName>
</protein>
<evidence type="ECO:0000313" key="3">
    <source>
        <dbReference type="EMBL" id="GLH67257.1"/>
    </source>
</evidence>
<comment type="caution">
    <text evidence="3">The sequence shown here is derived from an EMBL/GenBank/DDBJ whole genome shotgun (WGS) entry which is preliminary data.</text>
</comment>
<dbReference type="InterPro" id="IPR006680">
    <property type="entry name" value="Amidohydro-rel"/>
</dbReference>
<dbReference type="GO" id="GO:0016787">
    <property type="term" value="F:hydrolase activity"/>
    <property type="evidence" value="ECO:0007669"/>
    <property type="project" value="UniProtKB-KW"/>
</dbReference>